<dbReference type="EMBL" id="WBWA01000033">
    <property type="protein sequence ID" value="KAB2662319.1"/>
    <property type="molecule type" value="Genomic_DNA"/>
</dbReference>
<evidence type="ECO:0000313" key="3">
    <source>
        <dbReference type="Proteomes" id="UP000430843"/>
    </source>
</evidence>
<evidence type="ECO:0000313" key="2">
    <source>
        <dbReference type="EMBL" id="KAB2662319.1"/>
    </source>
</evidence>
<name>A0A833FMT7_9HYPH</name>
<dbReference type="RefSeq" id="WP_151678796.1">
    <property type="nucleotide sequence ID" value="NZ_WBWA01000033.1"/>
</dbReference>
<gene>
    <name evidence="2" type="ORF">F9K91_22790</name>
</gene>
<dbReference type="AlphaFoldDB" id="A0A833FMT7"/>
<reference evidence="2 3" key="1">
    <citation type="submission" date="2019-09" db="EMBL/GenBank/DDBJ databases">
        <title>Taxonomic organization of the family Brucellaceae based on a phylogenomic approach.</title>
        <authorList>
            <person name="Leclercq S."/>
            <person name="Cloeckaert A."/>
            <person name="Zygmunt M.S."/>
        </authorList>
    </citation>
    <scope>NUCLEOTIDE SEQUENCE [LARGE SCALE GENOMIC DNA]</scope>
    <source>
        <strain evidence="2 3">LMG 18957</strain>
    </source>
</reference>
<dbReference type="Proteomes" id="UP000430843">
    <property type="component" value="Unassembled WGS sequence"/>
</dbReference>
<keyword evidence="1" id="KW-1133">Transmembrane helix</keyword>
<evidence type="ECO:0000256" key="1">
    <source>
        <dbReference type="SAM" id="Phobius"/>
    </source>
</evidence>
<keyword evidence="3" id="KW-1185">Reference proteome</keyword>
<sequence>MARNSNAFDGREISDEEVKSALAELIADKRFRATDRGKAILNYIAGLHFAGCDDGVKGYSIAIDVLGRPDSFDPSIDPIVRIEVSRLRAALVQYYEAFGREKPIELELPKGKYALAFHRRVIAKMKAPDSLLLQNPIPPPSMPPVTLKYRLKYLDLAIASFALLISLALVYFLSNRSTDTVKPMVAIDFSAENPAFDDEAEKVRDSLLIALGDFNTLALRSNDSGSLFPRCGSPHIRYACGIGLKARPEASGGR</sequence>
<feature type="transmembrane region" description="Helical" evidence="1">
    <location>
        <begin position="153"/>
        <end position="173"/>
    </location>
</feature>
<accession>A0A833FMT7</accession>
<protein>
    <submittedName>
        <fullName evidence="2">Uncharacterized protein</fullName>
    </submittedName>
</protein>
<organism evidence="2 3">
    <name type="scientific">Brucella tritici</name>
    <dbReference type="NCBI Taxonomy" id="94626"/>
    <lineage>
        <taxon>Bacteria</taxon>
        <taxon>Pseudomonadati</taxon>
        <taxon>Pseudomonadota</taxon>
        <taxon>Alphaproteobacteria</taxon>
        <taxon>Hyphomicrobiales</taxon>
        <taxon>Brucellaceae</taxon>
        <taxon>Brucella/Ochrobactrum group</taxon>
        <taxon>Brucella</taxon>
    </lineage>
</organism>
<keyword evidence="1" id="KW-0812">Transmembrane</keyword>
<keyword evidence="1" id="KW-0472">Membrane</keyword>
<proteinExistence type="predicted"/>
<comment type="caution">
    <text evidence="2">The sequence shown here is derived from an EMBL/GenBank/DDBJ whole genome shotgun (WGS) entry which is preliminary data.</text>
</comment>